<name>A0ABU2BF03_9MICC</name>
<dbReference type="EMBL" id="JAVDYI010000001">
    <property type="protein sequence ID" value="MDR7357190.1"/>
    <property type="molecule type" value="Genomic_DNA"/>
</dbReference>
<dbReference type="RefSeq" id="WP_310288469.1">
    <property type="nucleotide sequence ID" value="NZ_BAAAWO010000001.1"/>
</dbReference>
<keyword evidence="2" id="KW-1185">Reference proteome</keyword>
<evidence type="ECO:0000313" key="1">
    <source>
        <dbReference type="EMBL" id="MDR7357190.1"/>
    </source>
</evidence>
<accession>A0ABU2BF03</accession>
<protein>
    <submittedName>
        <fullName evidence="1">Uncharacterized protein</fullName>
    </submittedName>
</protein>
<sequence length="115" mass="12990">MVEGYYYEPVEPADLPTNKAGRYAILHRLWDVSEGNAGVTDSRVLDQANRRACELNLESANVGVPGWEGELARPAEDLAWFAEKGFFIFDVLDGKGDPGHPWWQSIRDRFSRGHK</sequence>
<dbReference type="Proteomes" id="UP001183817">
    <property type="component" value="Unassembled WGS sequence"/>
</dbReference>
<evidence type="ECO:0000313" key="2">
    <source>
        <dbReference type="Proteomes" id="UP001183817"/>
    </source>
</evidence>
<gene>
    <name evidence="1" type="ORF">J2S64_000881</name>
</gene>
<proteinExistence type="predicted"/>
<reference evidence="1 2" key="1">
    <citation type="submission" date="2023-07" db="EMBL/GenBank/DDBJ databases">
        <title>Sequencing the genomes of 1000 actinobacteria strains.</title>
        <authorList>
            <person name="Klenk H.-P."/>
        </authorList>
    </citation>
    <scope>NUCLEOTIDE SEQUENCE [LARGE SCALE GENOMIC DNA]</scope>
    <source>
        <strain evidence="1 2">DSM 20167</strain>
    </source>
</reference>
<organism evidence="1 2">
    <name type="scientific">Paeniglutamicibacter sulfureus</name>
    <dbReference type="NCBI Taxonomy" id="43666"/>
    <lineage>
        <taxon>Bacteria</taxon>
        <taxon>Bacillati</taxon>
        <taxon>Actinomycetota</taxon>
        <taxon>Actinomycetes</taxon>
        <taxon>Micrococcales</taxon>
        <taxon>Micrococcaceae</taxon>
        <taxon>Paeniglutamicibacter</taxon>
    </lineage>
</organism>
<comment type="caution">
    <text evidence="1">The sequence shown here is derived from an EMBL/GenBank/DDBJ whole genome shotgun (WGS) entry which is preliminary data.</text>
</comment>